<feature type="transmembrane region" description="Helical" evidence="6">
    <location>
        <begin position="199"/>
        <end position="217"/>
    </location>
</feature>
<dbReference type="SMART" id="SM00240">
    <property type="entry name" value="FHA"/>
    <property type="match status" value="1"/>
</dbReference>
<evidence type="ECO:0000259" key="8">
    <source>
        <dbReference type="PROSITE" id="PS50901"/>
    </source>
</evidence>
<feature type="binding site" evidence="4">
    <location>
        <begin position="556"/>
        <end position="563"/>
    </location>
    <ligand>
        <name>ATP</name>
        <dbReference type="ChEBI" id="CHEBI:30616"/>
    </ligand>
</feature>
<keyword evidence="6" id="KW-1133">Transmembrane helix</keyword>
<dbReference type="Gene3D" id="3.40.50.300">
    <property type="entry name" value="P-loop containing nucleotide triphosphate hydrolases"/>
    <property type="match status" value="2"/>
</dbReference>
<dbReference type="InterPro" id="IPR027417">
    <property type="entry name" value="P-loop_NTPase"/>
</dbReference>
<dbReference type="EMBL" id="JAUSTB010000002">
    <property type="protein sequence ID" value="MDQ0144941.1"/>
    <property type="molecule type" value="Genomic_DNA"/>
</dbReference>
<name>A0AAJ1SQ13_9MICC</name>
<organism evidence="9 10">
    <name type="scientific">Pseudarthrobacter niigatensis</name>
    <dbReference type="NCBI Taxonomy" id="369935"/>
    <lineage>
        <taxon>Bacteria</taxon>
        <taxon>Bacillati</taxon>
        <taxon>Actinomycetota</taxon>
        <taxon>Actinomycetes</taxon>
        <taxon>Micrococcales</taxon>
        <taxon>Micrococcaceae</taxon>
        <taxon>Pseudarthrobacter</taxon>
    </lineage>
</organism>
<dbReference type="Proteomes" id="UP001239267">
    <property type="component" value="Unassembled WGS sequence"/>
</dbReference>
<gene>
    <name evidence="9" type="ORF">J2T23_000824</name>
</gene>
<dbReference type="CDD" id="cd00060">
    <property type="entry name" value="FHA"/>
    <property type="match status" value="1"/>
</dbReference>
<dbReference type="Pfam" id="PF01580">
    <property type="entry name" value="FtsK_SpoIIIE"/>
    <property type="match status" value="1"/>
</dbReference>
<dbReference type="PANTHER" id="PTHR22683:SF1">
    <property type="entry name" value="TYPE VII SECRETION SYSTEM PROTEIN ESSC"/>
    <property type="match status" value="1"/>
</dbReference>
<dbReference type="SMART" id="SM00382">
    <property type="entry name" value="AAA"/>
    <property type="match status" value="2"/>
</dbReference>
<dbReference type="InterPro" id="IPR008984">
    <property type="entry name" value="SMAD_FHA_dom_sf"/>
</dbReference>
<evidence type="ECO:0000256" key="4">
    <source>
        <dbReference type="PROSITE-ProRule" id="PRU00289"/>
    </source>
</evidence>
<evidence type="ECO:0000256" key="1">
    <source>
        <dbReference type="ARBA" id="ARBA00022553"/>
    </source>
</evidence>
<evidence type="ECO:0000256" key="5">
    <source>
        <dbReference type="SAM" id="MobiDB-lite"/>
    </source>
</evidence>
<dbReference type="PROSITE" id="PS50901">
    <property type="entry name" value="FTSK"/>
    <property type="match status" value="1"/>
</dbReference>
<feature type="domain" description="FHA" evidence="7">
    <location>
        <begin position="97"/>
        <end position="145"/>
    </location>
</feature>
<evidence type="ECO:0000256" key="6">
    <source>
        <dbReference type="SAM" id="Phobius"/>
    </source>
</evidence>
<dbReference type="SUPFAM" id="SSF52540">
    <property type="entry name" value="P-loop containing nucleoside triphosphate hydrolases"/>
    <property type="match status" value="1"/>
</dbReference>
<proteinExistence type="predicted"/>
<dbReference type="InterPro" id="IPR002543">
    <property type="entry name" value="FtsK_dom"/>
</dbReference>
<dbReference type="InterPro" id="IPR050206">
    <property type="entry name" value="FtsK/SpoIIIE/SftA"/>
</dbReference>
<keyword evidence="6" id="KW-0472">Membrane</keyword>
<dbReference type="GO" id="GO:0005524">
    <property type="term" value="F:ATP binding"/>
    <property type="evidence" value="ECO:0007669"/>
    <property type="project" value="UniProtKB-UniRule"/>
</dbReference>
<evidence type="ECO:0000256" key="3">
    <source>
        <dbReference type="ARBA" id="ARBA00022840"/>
    </source>
</evidence>
<keyword evidence="3 4" id="KW-0067">ATP-binding</keyword>
<accession>A0AAJ1SQ13</accession>
<dbReference type="SUPFAM" id="SSF49879">
    <property type="entry name" value="SMAD/FHA domain"/>
    <property type="match status" value="1"/>
</dbReference>
<comment type="caution">
    <text evidence="9">The sequence shown here is derived from an EMBL/GenBank/DDBJ whole genome shotgun (WGS) entry which is preliminary data.</text>
</comment>
<feature type="domain" description="FtsK" evidence="8">
    <location>
        <begin position="538"/>
        <end position="728"/>
    </location>
</feature>
<dbReference type="CDD" id="cd01127">
    <property type="entry name" value="TrwB_TraG_TraD_VirD4"/>
    <property type="match status" value="1"/>
</dbReference>
<keyword evidence="1" id="KW-0597">Phosphoprotein</keyword>
<evidence type="ECO:0000256" key="2">
    <source>
        <dbReference type="ARBA" id="ARBA00022741"/>
    </source>
</evidence>
<dbReference type="Gene3D" id="2.60.200.20">
    <property type="match status" value="1"/>
</dbReference>
<keyword evidence="2 4" id="KW-0547">Nucleotide-binding</keyword>
<dbReference type="GO" id="GO:0003677">
    <property type="term" value="F:DNA binding"/>
    <property type="evidence" value="ECO:0007669"/>
    <property type="project" value="InterPro"/>
</dbReference>
<feature type="region of interest" description="Disordered" evidence="5">
    <location>
        <begin position="823"/>
        <end position="852"/>
    </location>
</feature>
<evidence type="ECO:0000313" key="10">
    <source>
        <dbReference type="Proteomes" id="UP001239267"/>
    </source>
</evidence>
<dbReference type="PROSITE" id="PS50006">
    <property type="entry name" value="FHA_DOMAIN"/>
    <property type="match status" value="1"/>
</dbReference>
<dbReference type="Pfam" id="PF00498">
    <property type="entry name" value="FHA"/>
    <property type="match status" value="1"/>
</dbReference>
<evidence type="ECO:0000259" key="7">
    <source>
        <dbReference type="PROSITE" id="PS50006"/>
    </source>
</evidence>
<evidence type="ECO:0000313" key="9">
    <source>
        <dbReference type="EMBL" id="MDQ0144941.1"/>
    </source>
</evidence>
<sequence>MELSISAPAGTAGSVIHEHLVRKFRAGIVAVKGEDLRSLVLGVAPLVEAAVLVDGGTSLPAGRTRQRPAPGTAPPLVLAVDSGPAAGTVVPLRRGNYSIGRSGTRIAIPDPELSREHARIVVTDTDILLIDLDSANGTYVDGERIRTRVISTESSIRCGQSTLSLVVAEPPGRALADAGSSVTEPIVVQGRANAGNRTALVLAAVLPLAIGVLLAIFTGMWMFLAFSAASVVSVLVSAVTGTREKREFSHATKAAVAEDRERRRRSAPPLSLVALAAQPADGTSGPGARGVWLRLGQADQAANVRIEGQGAGRAAPPPAGMVPVVLDPDCQFTAVSGPRSATDGAMRSVLMQLAGYPRAGATHVLVHGNPESLPLAARYLPRVTLAATPHAAIAVVNKGHPRGCERGVLLIQEDTPAEAADLSIRDAAIRRGWQVLQFQAQDGASPTSNVILAERDSVLAQDHRETTFVPDLVPEAVFSDFCRHMAVVRRQDNDRPGNIPAVCGLGDVLPLTPDATADRWQSSLDKDGLAIPLGICASGTKTIDLQYDGPHLLVAGTTGSGKSELLRSLTLALALSYPPERVNFFFIDFKGGSGLSPLSGLVHCVGLQTDLASSDMERTLTSLRAELRLREKCLADANVPDITTYRSTSASEDFALPHLVIVIDEFRMLVDDLPEVLRELLRIASIGRSLGIHLIMATQRPQGALTADIRANVTTSIALRVQSDMESVDIINCRSAAQISVDAPGRAFLVRGTEAAEEFQGASLASVAADQVPGFVSVRRTTDFLACQVAGQATAPAPVSTPVQAVEPLLALVRNLCTHEGKKAPRRPVAPALPEDLEEPAPRPSPASGVPGLWAPEHVDAASGVCLGLMDTPEKQRVEPLVWDPAHHGHAAFIGSPASGSQAAQELAVHKLLTRPQEAHFYVLDAAGSFLGLAGTGRMGARAGLDDLRRGVRILERLAGELGRRRSHPAPGQVRIVLVVSGWGSWVSAFRSGPLAWAEDLVHDLVRDGAKAGITVLLTGERELVTARFFGAVPNRFYFPAGSTEEGRAMWPRIPSMPATEGRAVAFGPVSGGSPAICQIYRRCAPEWPLESGQEYPGHLVPPIRVEPLPALITVREVEAMALAAVAQPPTVQIPAGQGPSASDRGTGSTPVHAVQRDKLLGVAGDEVAAAFVRVPGNTVVAVLGGPGSGKSNTLRALQALNPSQPWRAHQGPPHSTEEFWAGILRQAEDRLFPRETTLLVDDADQLAPQALRDLGQLHSLGHSLVVSAAYSPMLLQRVPLMMTARASGIGLLLGPRSMADGDLFGVRFDVESNSPPGRAVLISGGRAVPFHVAWAGTDE</sequence>
<keyword evidence="6" id="KW-0812">Transmembrane</keyword>
<dbReference type="InterPro" id="IPR003593">
    <property type="entry name" value="AAA+_ATPase"/>
</dbReference>
<reference evidence="9 10" key="1">
    <citation type="submission" date="2023-07" db="EMBL/GenBank/DDBJ databases">
        <title>Sorghum-associated microbial communities from plants grown in Nebraska, USA.</title>
        <authorList>
            <person name="Schachtman D."/>
        </authorList>
    </citation>
    <scope>NUCLEOTIDE SEQUENCE [LARGE SCALE GENOMIC DNA]</scope>
    <source>
        <strain evidence="9 10">DS1001</strain>
    </source>
</reference>
<protein>
    <submittedName>
        <fullName evidence="9">S-DNA-T family DNA segregation ATPase FtsK/SpoIIIE</fullName>
    </submittedName>
</protein>
<dbReference type="InterPro" id="IPR000253">
    <property type="entry name" value="FHA_dom"/>
</dbReference>
<dbReference type="PANTHER" id="PTHR22683">
    <property type="entry name" value="SPORULATION PROTEIN RELATED"/>
    <property type="match status" value="1"/>
</dbReference>
<keyword evidence="10" id="KW-1185">Reference proteome</keyword>